<feature type="domain" description="PucR C-terminal helix-turn-helix" evidence="1">
    <location>
        <begin position="436"/>
        <end position="493"/>
    </location>
</feature>
<evidence type="ECO:0000259" key="1">
    <source>
        <dbReference type="Pfam" id="PF13556"/>
    </source>
</evidence>
<organism evidence="2 3">
    <name type="scientific">Clostridium saccharobutylicum</name>
    <dbReference type="NCBI Taxonomy" id="169679"/>
    <lineage>
        <taxon>Bacteria</taxon>
        <taxon>Bacillati</taxon>
        <taxon>Bacillota</taxon>
        <taxon>Clostridia</taxon>
        <taxon>Eubacteriales</taxon>
        <taxon>Clostridiaceae</taxon>
        <taxon>Clostridium</taxon>
    </lineage>
</organism>
<dbReference type="InterPro" id="IPR051448">
    <property type="entry name" value="CdaR-like_regulators"/>
</dbReference>
<dbReference type="EMBL" id="LZYZ01000010">
    <property type="protein sequence ID" value="OOM06389.1"/>
    <property type="molecule type" value="Genomic_DNA"/>
</dbReference>
<comment type="caution">
    <text evidence="2">The sequence shown here is derived from an EMBL/GenBank/DDBJ whole genome shotgun (WGS) entry which is preliminary data.</text>
</comment>
<dbReference type="AlphaFoldDB" id="A0A1S8MQB7"/>
<dbReference type="Proteomes" id="UP000191154">
    <property type="component" value="Unassembled WGS sequence"/>
</dbReference>
<evidence type="ECO:0000313" key="2">
    <source>
        <dbReference type="EMBL" id="OOM06389.1"/>
    </source>
</evidence>
<dbReference type="InterPro" id="IPR042070">
    <property type="entry name" value="PucR_C-HTH_sf"/>
</dbReference>
<proteinExistence type="predicted"/>
<protein>
    <submittedName>
        <fullName evidence="2">Carbohydrate diacid transcriptional activator CdaR</fullName>
    </submittedName>
</protein>
<dbReference type="RefSeq" id="WP_077867281.1">
    <property type="nucleotide sequence ID" value="NZ_LZYZ01000010.1"/>
</dbReference>
<dbReference type="Pfam" id="PF13556">
    <property type="entry name" value="HTH_30"/>
    <property type="match status" value="1"/>
</dbReference>
<reference evidence="2 3" key="1">
    <citation type="submission" date="2016-05" db="EMBL/GenBank/DDBJ databases">
        <title>Microbial solvent formation.</title>
        <authorList>
            <person name="Poehlein A."/>
            <person name="Montoya Solano J.D."/>
            <person name="Flitsch S."/>
            <person name="Krabben P."/>
            <person name="Duerre P."/>
            <person name="Daniel R."/>
        </authorList>
    </citation>
    <scope>NUCLEOTIDE SEQUENCE [LARGE SCALE GENOMIC DNA]</scope>
    <source>
        <strain evidence="2 3">L1-8</strain>
    </source>
</reference>
<dbReference type="PANTHER" id="PTHR33744:SF15">
    <property type="entry name" value="CARBOHYDRATE DIACID REGULATOR"/>
    <property type="match status" value="1"/>
</dbReference>
<sequence length="498" mass="58441">MKLSANILLEQLSDYIICSKCDDFSNDLSLNRPEHYINQKILLSNHLYITSALTLSDSITVEPSSCIICVGKPSEEYFMKNLSILCTSDNVNILSLFNIVQTIYDRYDDWDKHMQNLVNSYSDLQDFIDVSETIFKNPIYFSDADYRIVAESHNNPLNIKYSYMPEKCINNLKDNLIYEKMWQSGVPSISYHDYRHLSIVVKSKGRFVLFISIMEANTPFRTSDSVLLQYMSDYVLLHYEQNLVHSENVYSSLDYFLKQNLNKEQVLEEAFDKALTLFNWKINNTYCVCYIELTETEIRYNMIKYKYSQIEKLFSYAAVVFEYNGNIVIVINISLLDNPKTTEANLCSILRSSNLRAGKSREFNNINNLRNYYIQAFSALELGKNEGDNLNFYEFENYCLQYMIKNSYKNLIPESICPSGLIQMNEYDKVHNTQYVLTLRTYFEEKFNATHAAKKLYIHRTTFLDRLERIRKFIGMDLDDSQTCLYLMIALEIMKEKV</sequence>
<dbReference type="Gene3D" id="1.10.10.2840">
    <property type="entry name" value="PucR C-terminal helix-turn-helix domain"/>
    <property type="match status" value="1"/>
</dbReference>
<dbReference type="PANTHER" id="PTHR33744">
    <property type="entry name" value="CARBOHYDRATE DIACID REGULATOR"/>
    <property type="match status" value="1"/>
</dbReference>
<evidence type="ECO:0000313" key="3">
    <source>
        <dbReference type="Proteomes" id="UP000191154"/>
    </source>
</evidence>
<dbReference type="InterPro" id="IPR025736">
    <property type="entry name" value="PucR_C-HTH_dom"/>
</dbReference>
<accession>A0A1S8MQB7</accession>
<gene>
    <name evidence="2" type="ORF">CLOSAC_43090</name>
</gene>
<name>A0A1S8MQB7_CLOSA</name>